<keyword evidence="1" id="KW-0732">Signal</keyword>
<dbReference type="AlphaFoldDB" id="A0A2B7XKL0"/>
<evidence type="ECO:0008006" key="4">
    <source>
        <dbReference type="Google" id="ProtNLM"/>
    </source>
</evidence>
<organism evidence="2 3">
    <name type="scientific">Polytolypa hystricis (strain UAMH7299)</name>
    <dbReference type="NCBI Taxonomy" id="1447883"/>
    <lineage>
        <taxon>Eukaryota</taxon>
        <taxon>Fungi</taxon>
        <taxon>Dikarya</taxon>
        <taxon>Ascomycota</taxon>
        <taxon>Pezizomycotina</taxon>
        <taxon>Eurotiomycetes</taxon>
        <taxon>Eurotiomycetidae</taxon>
        <taxon>Onygenales</taxon>
        <taxon>Onygenales incertae sedis</taxon>
        <taxon>Polytolypa</taxon>
    </lineage>
</organism>
<keyword evidence="3" id="KW-1185">Reference proteome</keyword>
<dbReference type="InterPro" id="IPR024079">
    <property type="entry name" value="MetalloPept_cat_dom_sf"/>
</dbReference>
<feature type="signal peptide" evidence="1">
    <location>
        <begin position="1"/>
        <end position="20"/>
    </location>
</feature>
<evidence type="ECO:0000256" key="1">
    <source>
        <dbReference type="SAM" id="SignalP"/>
    </source>
</evidence>
<proteinExistence type="predicted"/>
<comment type="caution">
    <text evidence="2">The sequence shown here is derived from an EMBL/GenBank/DDBJ whole genome shotgun (WGS) entry which is preliminary data.</text>
</comment>
<dbReference type="Proteomes" id="UP000224634">
    <property type="component" value="Unassembled WGS sequence"/>
</dbReference>
<dbReference type="Gene3D" id="3.40.390.10">
    <property type="entry name" value="Collagenase (Catalytic Domain)"/>
    <property type="match status" value="1"/>
</dbReference>
<sequence length="435" mass="48357">MLLSPKILVLVASSLLCAFAQNGKGDKDSDPPEKVKNRLGTYLDGFDGCDKVQKAQINEAHADFRKISNTDGVKNKINFNSGAACEYLGPPGFNEDQQTQIQAVFANAATVYPGSIFNPFQHAIRARCDDPMKRCPCGTGTLIAYSRNQDADNPNKLMINFCLRFFEKRSLEEAIRHGSNSPRTTKFDISSYDNRCAYFLITAVYMTKSDVCVAATMFHELLHLDLVADSGADGPNPPILDLTIQYKSQNSDKGKDEIDHNVAYGPMRAKLLARYEPYYPDEHNTAENLVMFALATYLIGPPWHDPGGGVAYSVAENGDLRLETSLLEPAPQCEERTDGVQAKSIIEISALHPDSAYSKEYDSRSSMPREIRWITSAIEMNERANDVIIVAKDYKITDRGDRFYLDMTFKDTCTGSTAISLGENANEKRAYCKAR</sequence>
<protein>
    <recommendedName>
        <fullName evidence="4">Lysine-specific metallo-endopeptidase domain-containing protein</fullName>
    </recommendedName>
</protein>
<reference evidence="2 3" key="1">
    <citation type="submission" date="2017-10" db="EMBL/GenBank/DDBJ databases">
        <title>Comparative genomics in systemic dimorphic fungi from Ajellomycetaceae.</title>
        <authorList>
            <person name="Munoz J.F."/>
            <person name="Mcewen J.G."/>
            <person name="Clay O.K."/>
            <person name="Cuomo C.A."/>
        </authorList>
    </citation>
    <scope>NUCLEOTIDE SEQUENCE [LARGE SCALE GENOMIC DNA]</scope>
    <source>
        <strain evidence="2 3">UAMH7299</strain>
    </source>
</reference>
<accession>A0A2B7XKL0</accession>
<evidence type="ECO:0000313" key="3">
    <source>
        <dbReference type="Proteomes" id="UP000224634"/>
    </source>
</evidence>
<name>A0A2B7XKL0_POLH7</name>
<dbReference type="EMBL" id="PDNA01000151">
    <property type="protein sequence ID" value="PGH09696.1"/>
    <property type="molecule type" value="Genomic_DNA"/>
</dbReference>
<dbReference type="STRING" id="1447883.A0A2B7XKL0"/>
<evidence type="ECO:0000313" key="2">
    <source>
        <dbReference type="EMBL" id="PGH09696.1"/>
    </source>
</evidence>
<feature type="chain" id="PRO_5012631907" description="Lysine-specific metallo-endopeptidase domain-containing protein" evidence="1">
    <location>
        <begin position="21"/>
        <end position="435"/>
    </location>
</feature>
<dbReference type="GO" id="GO:0008237">
    <property type="term" value="F:metallopeptidase activity"/>
    <property type="evidence" value="ECO:0007669"/>
    <property type="project" value="InterPro"/>
</dbReference>
<dbReference type="OrthoDB" id="1896086at2759"/>
<gene>
    <name evidence="2" type="ORF">AJ80_07647</name>
</gene>